<gene>
    <name evidence="2" type="ORF">JKG68_16300</name>
</gene>
<accession>A0A936ZEQ8</accession>
<sequence length="408" mass="43041">MKTADPELMRAINRFHVMDAIRRSGSISRVEISEQTELSPTTVSAITAALLEDGLVIPRQVAPAPDQVRGRPRIMLELNPAAASVCGAKLAPNKITIAITNFQADVLGTVSIPIRVDRQPATVILDLVEDGVRSCIEAAGLQVEDINSLCLGVPGIVERASGICRYSPIFSERNLKLGLDLQERLKVPTTVESDVNLITLAEQWFGHGRDLSDFLVVSIEHTIGLGIVHAGELFRGANGLSPDLGDLIVSPIGSIGNGSRPGRLSGIASTTAILSAAAVLARGTPQEKLLRGTRGMEHAVSLAQAGDERISEIFEEAGRALGIAIANLITLFAPPKVILAGSALQAGDLLLKPLRDAVQAGTPETISGVTEIVVHESSDDTWARGAAALTLRDLYGAPWGTTGPAKKR</sequence>
<evidence type="ECO:0000313" key="3">
    <source>
        <dbReference type="Proteomes" id="UP000605848"/>
    </source>
</evidence>
<dbReference type="SUPFAM" id="SSF53067">
    <property type="entry name" value="Actin-like ATPase domain"/>
    <property type="match status" value="1"/>
</dbReference>
<comment type="similarity">
    <text evidence="1">Belongs to the ROK (NagC/XylR) family.</text>
</comment>
<dbReference type="EMBL" id="JAEQMY010000023">
    <property type="protein sequence ID" value="MBL0405529.1"/>
    <property type="molecule type" value="Genomic_DNA"/>
</dbReference>
<dbReference type="SUPFAM" id="SSF46785">
    <property type="entry name" value="Winged helix' DNA-binding domain"/>
    <property type="match status" value="1"/>
</dbReference>
<dbReference type="Pfam" id="PF00480">
    <property type="entry name" value="ROK"/>
    <property type="match status" value="1"/>
</dbReference>
<comment type="caution">
    <text evidence="2">The sequence shown here is derived from an EMBL/GenBank/DDBJ whole genome shotgun (WGS) entry which is preliminary data.</text>
</comment>
<organism evidence="2 3">
    <name type="scientific">Microvirga aerilata</name>
    <dbReference type="NCBI Taxonomy" id="670292"/>
    <lineage>
        <taxon>Bacteria</taxon>
        <taxon>Pseudomonadati</taxon>
        <taxon>Pseudomonadota</taxon>
        <taxon>Alphaproteobacteria</taxon>
        <taxon>Hyphomicrobiales</taxon>
        <taxon>Methylobacteriaceae</taxon>
        <taxon>Microvirga</taxon>
    </lineage>
</organism>
<dbReference type="Pfam" id="PF13412">
    <property type="entry name" value="HTH_24"/>
    <property type="match status" value="1"/>
</dbReference>
<dbReference type="RefSeq" id="WP_202061475.1">
    <property type="nucleotide sequence ID" value="NZ_JAEQMY010000023.1"/>
</dbReference>
<dbReference type="Proteomes" id="UP000605848">
    <property type="component" value="Unassembled WGS sequence"/>
</dbReference>
<dbReference type="Gene3D" id="1.10.10.10">
    <property type="entry name" value="Winged helix-like DNA-binding domain superfamily/Winged helix DNA-binding domain"/>
    <property type="match status" value="1"/>
</dbReference>
<dbReference type="InterPro" id="IPR036388">
    <property type="entry name" value="WH-like_DNA-bd_sf"/>
</dbReference>
<dbReference type="PANTHER" id="PTHR18964:SF149">
    <property type="entry name" value="BIFUNCTIONAL UDP-N-ACETYLGLUCOSAMINE 2-EPIMERASE_N-ACETYLMANNOSAMINE KINASE"/>
    <property type="match status" value="1"/>
</dbReference>
<reference evidence="2" key="1">
    <citation type="submission" date="2021-01" db="EMBL/GenBank/DDBJ databases">
        <title>Microvirga sp.</title>
        <authorList>
            <person name="Kim M.K."/>
        </authorList>
    </citation>
    <scope>NUCLEOTIDE SEQUENCE</scope>
    <source>
        <strain evidence="2">5420S-16</strain>
    </source>
</reference>
<evidence type="ECO:0000256" key="1">
    <source>
        <dbReference type="ARBA" id="ARBA00006479"/>
    </source>
</evidence>
<dbReference type="Gene3D" id="3.30.420.40">
    <property type="match status" value="2"/>
</dbReference>
<name>A0A936ZEQ8_9HYPH</name>
<dbReference type="AlphaFoldDB" id="A0A936ZEQ8"/>
<proteinExistence type="inferred from homology"/>
<dbReference type="InterPro" id="IPR036390">
    <property type="entry name" value="WH_DNA-bd_sf"/>
</dbReference>
<dbReference type="PANTHER" id="PTHR18964">
    <property type="entry name" value="ROK (REPRESSOR, ORF, KINASE) FAMILY"/>
    <property type="match status" value="1"/>
</dbReference>
<dbReference type="InterPro" id="IPR043129">
    <property type="entry name" value="ATPase_NBD"/>
</dbReference>
<keyword evidence="3" id="KW-1185">Reference proteome</keyword>
<evidence type="ECO:0000313" key="2">
    <source>
        <dbReference type="EMBL" id="MBL0405529.1"/>
    </source>
</evidence>
<dbReference type="InterPro" id="IPR000600">
    <property type="entry name" value="ROK"/>
</dbReference>
<protein>
    <submittedName>
        <fullName evidence="2">ROK family transcriptional regulator</fullName>
    </submittedName>
</protein>